<evidence type="ECO:0000313" key="3">
    <source>
        <dbReference type="EMBL" id="CRL00475.1"/>
    </source>
</evidence>
<feature type="region of interest" description="Disordered" evidence="2">
    <location>
        <begin position="65"/>
        <end position="86"/>
    </location>
</feature>
<feature type="compositionally biased region" description="Basic and acidic residues" evidence="2">
    <location>
        <begin position="280"/>
        <end position="292"/>
    </location>
</feature>
<proteinExistence type="predicted"/>
<gene>
    <name evidence="3" type="ORF">CLUMA_CG013737</name>
</gene>
<dbReference type="AlphaFoldDB" id="A0A1J1IJR6"/>
<keyword evidence="1" id="KW-0175">Coiled coil</keyword>
<evidence type="ECO:0000256" key="1">
    <source>
        <dbReference type="SAM" id="Coils"/>
    </source>
</evidence>
<feature type="compositionally biased region" description="Basic and acidic residues" evidence="2">
    <location>
        <begin position="68"/>
        <end position="79"/>
    </location>
</feature>
<dbReference type="OrthoDB" id="69711at2759"/>
<feature type="compositionally biased region" description="Polar residues" evidence="2">
    <location>
        <begin position="405"/>
        <end position="417"/>
    </location>
</feature>
<sequence length="578" mass="64330">MSQESEKSLNISEANDMTKFFIDTPSNDQVRNYFLQQIRLARHLTPETESSPELSISFEEYINKQRSKRSEEDKTDSMENLRVSSKSSATSLAGRINRFASLNDTTVNGLEDTLMKCDDESFLAMERMCENTLNLNNVSEHLIDLTTLDDSPVDLHVKSNRKADETDLRNIEAPSFLFNNSSIISPPSMNSPLAAAKANRPSTILEVSESSCSWKTNTTYRTALIQTGSTEASDYKTADEGTFTKSEIQEEDEEILIKMPKIRSFYDNSITKDSLDVTNDDQKSRDMTKDSLNEISSSGVDSSFDREEDESLDLAGAENMNDTLEQIEFMLAQAQKMQEKKDTEKKAIPIAISPFTAKTPQHSSVTKTLKPGTAVKTISSPLIKFSPVVKNSPAQANAGFKHPSQKSATKTPLSHLTASHKKKYQDVPSPVSRYINNTPGLPLTSTARVYPGIGTSPKRFNFRDSDKFSKENENTKSASKLTSSLPMRAKTNSSTMAKVLVHRDLEKVPGGQKIHNLLKHSSPTVTYHQGHVRTTDQPKIFQNRMHNETAISEQSFADLSLISGDISVQVVEEAKRAK</sequence>
<protein>
    <submittedName>
        <fullName evidence="3">CLUMA_CG013737, isoform A</fullName>
    </submittedName>
</protein>
<dbReference type="EMBL" id="CVRI01000054">
    <property type="protein sequence ID" value="CRL00475.1"/>
    <property type="molecule type" value="Genomic_DNA"/>
</dbReference>
<feature type="region of interest" description="Disordered" evidence="2">
    <location>
        <begin position="397"/>
        <end position="430"/>
    </location>
</feature>
<evidence type="ECO:0000313" key="4">
    <source>
        <dbReference type="Proteomes" id="UP000183832"/>
    </source>
</evidence>
<evidence type="ECO:0000256" key="2">
    <source>
        <dbReference type="SAM" id="MobiDB-lite"/>
    </source>
</evidence>
<keyword evidence="4" id="KW-1185">Reference proteome</keyword>
<accession>A0A1J1IJR6</accession>
<feature type="region of interest" description="Disordered" evidence="2">
    <location>
        <begin position="273"/>
        <end position="311"/>
    </location>
</feature>
<name>A0A1J1IJR6_9DIPT</name>
<organism evidence="3 4">
    <name type="scientific">Clunio marinus</name>
    <dbReference type="NCBI Taxonomy" id="568069"/>
    <lineage>
        <taxon>Eukaryota</taxon>
        <taxon>Metazoa</taxon>
        <taxon>Ecdysozoa</taxon>
        <taxon>Arthropoda</taxon>
        <taxon>Hexapoda</taxon>
        <taxon>Insecta</taxon>
        <taxon>Pterygota</taxon>
        <taxon>Neoptera</taxon>
        <taxon>Endopterygota</taxon>
        <taxon>Diptera</taxon>
        <taxon>Nematocera</taxon>
        <taxon>Chironomoidea</taxon>
        <taxon>Chironomidae</taxon>
        <taxon>Clunio</taxon>
    </lineage>
</organism>
<feature type="region of interest" description="Disordered" evidence="2">
    <location>
        <begin position="458"/>
        <end position="482"/>
    </location>
</feature>
<reference evidence="3 4" key="1">
    <citation type="submission" date="2015-04" db="EMBL/GenBank/DDBJ databases">
        <authorList>
            <person name="Syromyatnikov M.Y."/>
            <person name="Popov V.N."/>
        </authorList>
    </citation>
    <scope>NUCLEOTIDE SEQUENCE [LARGE SCALE GENOMIC DNA]</scope>
</reference>
<feature type="compositionally biased region" description="Basic and acidic residues" evidence="2">
    <location>
        <begin position="461"/>
        <end position="474"/>
    </location>
</feature>
<dbReference type="Proteomes" id="UP000183832">
    <property type="component" value="Unassembled WGS sequence"/>
</dbReference>
<feature type="coiled-coil region" evidence="1">
    <location>
        <begin position="317"/>
        <end position="347"/>
    </location>
</feature>